<organism evidence="1 2">
    <name type="scientific">Boletus edulis BED1</name>
    <dbReference type="NCBI Taxonomy" id="1328754"/>
    <lineage>
        <taxon>Eukaryota</taxon>
        <taxon>Fungi</taxon>
        <taxon>Dikarya</taxon>
        <taxon>Basidiomycota</taxon>
        <taxon>Agaricomycotina</taxon>
        <taxon>Agaricomycetes</taxon>
        <taxon>Agaricomycetidae</taxon>
        <taxon>Boletales</taxon>
        <taxon>Boletineae</taxon>
        <taxon>Boletaceae</taxon>
        <taxon>Boletoideae</taxon>
        <taxon>Boletus</taxon>
    </lineage>
</organism>
<sequence>MTLVAKTWLNVCTSLRLTPPGDGQDVSYGPGPRQLSMAWFTIFNTGDYNITRKMTWNLLFPRRTDQASRFVVSGNNFIIDTFNKSSTQGNGQPPADVSRVSGPSLPPSWCNAVAEWTECCAGVRWHVVQLYEHQPKAWMKDMILRQDVNLQIICIRERFEVGVFQIVRDSTGPPAGGRGSTETGGGKPKYLSFIDDLYQYNSVPPCLNMFLDVDVTPPVGESPNAEIWSDHITPSFWSPAVTYQMTANYLCLNLMVVGVHDKQVFKMVSSPVRFVSGNLRRLRDNRFRMSDHINVHVDSPDPITIPDRKCQQ</sequence>
<dbReference type="Proteomes" id="UP001194468">
    <property type="component" value="Unassembled WGS sequence"/>
</dbReference>
<name>A0AAD4CA69_BOLED</name>
<evidence type="ECO:0000313" key="1">
    <source>
        <dbReference type="EMBL" id="KAF8452548.1"/>
    </source>
</evidence>
<comment type="caution">
    <text evidence="1">The sequence shown here is derived from an EMBL/GenBank/DDBJ whole genome shotgun (WGS) entry which is preliminary data.</text>
</comment>
<protein>
    <submittedName>
        <fullName evidence="1">Uncharacterized protein</fullName>
    </submittedName>
</protein>
<reference evidence="1" key="1">
    <citation type="submission" date="2019-10" db="EMBL/GenBank/DDBJ databases">
        <authorList>
            <consortium name="DOE Joint Genome Institute"/>
            <person name="Kuo A."/>
            <person name="Miyauchi S."/>
            <person name="Kiss E."/>
            <person name="Drula E."/>
            <person name="Kohler A."/>
            <person name="Sanchez-Garcia M."/>
            <person name="Andreopoulos B."/>
            <person name="Barry K.W."/>
            <person name="Bonito G."/>
            <person name="Buee M."/>
            <person name="Carver A."/>
            <person name="Chen C."/>
            <person name="Cichocki N."/>
            <person name="Clum A."/>
            <person name="Culley D."/>
            <person name="Crous P.W."/>
            <person name="Fauchery L."/>
            <person name="Girlanda M."/>
            <person name="Hayes R."/>
            <person name="Keri Z."/>
            <person name="LaButti K."/>
            <person name="Lipzen A."/>
            <person name="Lombard V."/>
            <person name="Magnuson J."/>
            <person name="Maillard F."/>
            <person name="Morin E."/>
            <person name="Murat C."/>
            <person name="Nolan M."/>
            <person name="Ohm R."/>
            <person name="Pangilinan J."/>
            <person name="Pereira M."/>
            <person name="Perotto S."/>
            <person name="Peter M."/>
            <person name="Riley R."/>
            <person name="Sitrit Y."/>
            <person name="Stielow B."/>
            <person name="Szollosi G."/>
            <person name="Zifcakova L."/>
            <person name="Stursova M."/>
            <person name="Spatafora J.W."/>
            <person name="Tedersoo L."/>
            <person name="Vaario L.-M."/>
            <person name="Yamada A."/>
            <person name="Yan M."/>
            <person name="Wang P."/>
            <person name="Xu J."/>
            <person name="Bruns T."/>
            <person name="Baldrian P."/>
            <person name="Vilgalys R."/>
            <person name="Henrissat B."/>
            <person name="Grigoriev I.V."/>
            <person name="Hibbett D."/>
            <person name="Nagy L.G."/>
            <person name="Martin F.M."/>
        </authorList>
    </citation>
    <scope>NUCLEOTIDE SEQUENCE</scope>
    <source>
        <strain evidence="1">BED1</strain>
    </source>
</reference>
<evidence type="ECO:0000313" key="2">
    <source>
        <dbReference type="Proteomes" id="UP001194468"/>
    </source>
</evidence>
<reference evidence="1" key="2">
    <citation type="journal article" date="2020" name="Nat. Commun.">
        <title>Large-scale genome sequencing of mycorrhizal fungi provides insights into the early evolution of symbiotic traits.</title>
        <authorList>
            <person name="Miyauchi S."/>
            <person name="Kiss E."/>
            <person name="Kuo A."/>
            <person name="Drula E."/>
            <person name="Kohler A."/>
            <person name="Sanchez-Garcia M."/>
            <person name="Morin E."/>
            <person name="Andreopoulos B."/>
            <person name="Barry K.W."/>
            <person name="Bonito G."/>
            <person name="Buee M."/>
            <person name="Carver A."/>
            <person name="Chen C."/>
            <person name="Cichocki N."/>
            <person name="Clum A."/>
            <person name="Culley D."/>
            <person name="Crous P.W."/>
            <person name="Fauchery L."/>
            <person name="Girlanda M."/>
            <person name="Hayes R.D."/>
            <person name="Keri Z."/>
            <person name="LaButti K."/>
            <person name="Lipzen A."/>
            <person name="Lombard V."/>
            <person name="Magnuson J."/>
            <person name="Maillard F."/>
            <person name="Murat C."/>
            <person name="Nolan M."/>
            <person name="Ohm R.A."/>
            <person name="Pangilinan J."/>
            <person name="Pereira M.F."/>
            <person name="Perotto S."/>
            <person name="Peter M."/>
            <person name="Pfister S."/>
            <person name="Riley R."/>
            <person name="Sitrit Y."/>
            <person name="Stielow J.B."/>
            <person name="Szollosi G."/>
            <person name="Zifcakova L."/>
            <person name="Stursova M."/>
            <person name="Spatafora J.W."/>
            <person name="Tedersoo L."/>
            <person name="Vaario L.M."/>
            <person name="Yamada A."/>
            <person name="Yan M."/>
            <person name="Wang P."/>
            <person name="Xu J."/>
            <person name="Bruns T."/>
            <person name="Baldrian P."/>
            <person name="Vilgalys R."/>
            <person name="Dunand C."/>
            <person name="Henrissat B."/>
            <person name="Grigoriev I.V."/>
            <person name="Hibbett D."/>
            <person name="Nagy L.G."/>
            <person name="Martin F.M."/>
        </authorList>
    </citation>
    <scope>NUCLEOTIDE SEQUENCE</scope>
    <source>
        <strain evidence="1">BED1</strain>
    </source>
</reference>
<proteinExistence type="predicted"/>
<keyword evidence="2" id="KW-1185">Reference proteome</keyword>
<dbReference type="AlphaFoldDB" id="A0AAD4CA69"/>
<accession>A0AAD4CA69</accession>
<gene>
    <name evidence="1" type="ORF">L210DRAFT_3499473</name>
</gene>
<dbReference type="EMBL" id="WHUW01000001">
    <property type="protein sequence ID" value="KAF8452548.1"/>
    <property type="molecule type" value="Genomic_DNA"/>
</dbReference>